<evidence type="ECO:0000256" key="5">
    <source>
        <dbReference type="ARBA" id="ARBA00022763"/>
    </source>
</evidence>
<dbReference type="Gene3D" id="3.90.320.10">
    <property type="match status" value="1"/>
</dbReference>
<name>A0A2N5M027_9BACI</name>
<keyword evidence="7 14" id="KW-0347">Helicase</keyword>
<organism evidence="16 17">
    <name type="scientific">Peribacillus deserti</name>
    <dbReference type="NCBI Taxonomy" id="673318"/>
    <lineage>
        <taxon>Bacteria</taxon>
        <taxon>Bacillati</taxon>
        <taxon>Bacillota</taxon>
        <taxon>Bacilli</taxon>
        <taxon>Bacillales</taxon>
        <taxon>Bacillaceae</taxon>
        <taxon>Peribacillus</taxon>
    </lineage>
</organism>
<evidence type="ECO:0000313" key="17">
    <source>
        <dbReference type="Proteomes" id="UP000234748"/>
    </source>
</evidence>
<keyword evidence="6 14" id="KW-0378">Hydrolase</keyword>
<keyword evidence="8 14" id="KW-0269">Exonuclease</keyword>
<comment type="subunit">
    <text evidence="14">Heterodimer of AddA and AddB.</text>
</comment>
<feature type="binding site" evidence="14">
    <location>
        <position position="1124"/>
    </location>
    <ligand>
        <name>[4Fe-4S] cluster</name>
        <dbReference type="ChEBI" id="CHEBI:49883"/>
    </ligand>
</feature>
<dbReference type="InterPro" id="IPR014017">
    <property type="entry name" value="DNA_helicase_UvrD-like_C"/>
</dbReference>
<evidence type="ECO:0000256" key="4">
    <source>
        <dbReference type="ARBA" id="ARBA00022741"/>
    </source>
</evidence>
<dbReference type="PANTHER" id="PTHR30591:SF1">
    <property type="entry name" value="RECBCD ENZYME SUBUNIT RECC"/>
    <property type="match status" value="1"/>
</dbReference>
<evidence type="ECO:0000256" key="13">
    <source>
        <dbReference type="ARBA" id="ARBA00023204"/>
    </source>
</evidence>
<keyword evidence="10 14" id="KW-0408">Iron</keyword>
<feature type="binding site" evidence="14">
    <location>
        <position position="1118"/>
    </location>
    <ligand>
        <name>[4Fe-4S] cluster</name>
        <dbReference type="ChEBI" id="CHEBI:49883"/>
    </ligand>
</feature>
<evidence type="ECO:0000256" key="2">
    <source>
        <dbReference type="ARBA" id="ARBA00022722"/>
    </source>
</evidence>
<comment type="caution">
    <text evidence="16">The sequence shown here is derived from an EMBL/GenBank/DDBJ whole genome shotgun (WGS) entry which is preliminary data.</text>
</comment>
<evidence type="ECO:0000256" key="1">
    <source>
        <dbReference type="ARBA" id="ARBA00022485"/>
    </source>
</evidence>
<evidence type="ECO:0000256" key="9">
    <source>
        <dbReference type="ARBA" id="ARBA00022840"/>
    </source>
</evidence>
<dbReference type="GO" id="GO:0051539">
    <property type="term" value="F:4 iron, 4 sulfur cluster binding"/>
    <property type="evidence" value="ECO:0007669"/>
    <property type="project" value="UniProtKB-KW"/>
</dbReference>
<dbReference type="EC" id="3.1.-.-" evidence="14"/>
<dbReference type="InterPro" id="IPR038726">
    <property type="entry name" value="PDDEXK_AddAB-type"/>
</dbReference>
<protein>
    <recommendedName>
        <fullName evidence="14">ATP-dependent helicase/deoxyribonuclease subunit B</fullName>
        <ecNumber evidence="14">3.1.-.-</ecNumber>
    </recommendedName>
    <alternativeName>
        <fullName evidence="14">ATP-dependent helicase/nuclease subunit AddB</fullName>
    </alternativeName>
</protein>
<dbReference type="Proteomes" id="UP000234748">
    <property type="component" value="Unassembled WGS sequence"/>
</dbReference>
<evidence type="ECO:0000256" key="7">
    <source>
        <dbReference type="ARBA" id="ARBA00022806"/>
    </source>
</evidence>
<evidence type="ECO:0000313" key="16">
    <source>
        <dbReference type="EMBL" id="PLT27708.1"/>
    </source>
</evidence>
<keyword evidence="12 14" id="KW-0238">DNA-binding</keyword>
<reference evidence="16 17" key="1">
    <citation type="submission" date="2017-11" db="EMBL/GenBank/DDBJ databases">
        <title>Comparitive Functional Genomics of Dry Heat Resistant strains isolated from the Viking Spacecraft.</title>
        <authorList>
            <person name="Seuylemezian A."/>
            <person name="Cooper K."/>
            <person name="Vaishampayan P."/>
        </authorList>
    </citation>
    <scope>NUCLEOTIDE SEQUENCE [LARGE SCALE GENOMIC DNA]</scope>
    <source>
        <strain evidence="16 17">V1-29</strain>
    </source>
</reference>
<evidence type="ECO:0000256" key="10">
    <source>
        <dbReference type="ARBA" id="ARBA00023004"/>
    </source>
</evidence>
<comment type="cofactor">
    <cofactor evidence="14">
        <name>[4Fe-4S] cluster</name>
        <dbReference type="ChEBI" id="CHEBI:49883"/>
    </cofactor>
    <text evidence="14">Binds 1 [4Fe-4S] cluster.</text>
</comment>
<keyword evidence="17" id="KW-1185">Reference proteome</keyword>
<dbReference type="InterPro" id="IPR027417">
    <property type="entry name" value="P-loop_NTPase"/>
</dbReference>
<dbReference type="PROSITE" id="PS51217">
    <property type="entry name" value="UVRD_HELICASE_CTER"/>
    <property type="match status" value="1"/>
</dbReference>
<dbReference type="GO" id="GO:0000724">
    <property type="term" value="P:double-strand break repair via homologous recombination"/>
    <property type="evidence" value="ECO:0007669"/>
    <property type="project" value="UniProtKB-UniRule"/>
</dbReference>
<dbReference type="HAMAP" id="MF_01452">
    <property type="entry name" value="AddB_type1"/>
    <property type="match status" value="1"/>
</dbReference>
<dbReference type="OrthoDB" id="9758506at2"/>
<dbReference type="GO" id="GO:0003690">
    <property type="term" value="F:double-stranded DNA binding"/>
    <property type="evidence" value="ECO:0007669"/>
    <property type="project" value="UniProtKB-UniRule"/>
</dbReference>
<dbReference type="GO" id="GO:0046872">
    <property type="term" value="F:metal ion binding"/>
    <property type="evidence" value="ECO:0007669"/>
    <property type="project" value="UniProtKB-KW"/>
</dbReference>
<dbReference type="Pfam" id="PF12705">
    <property type="entry name" value="PDDEXK_1"/>
    <property type="match status" value="1"/>
</dbReference>
<keyword evidence="3 14" id="KW-0479">Metal-binding</keyword>
<dbReference type="GO" id="GO:0005524">
    <property type="term" value="F:ATP binding"/>
    <property type="evidence" value="ECO:0007669"/>
    <property type="project" value="UniProtKB-UniRule"/>
</dbReference>
<dbReference type="InterPro" id="IPR014140">
    <property type="entry name" value="DNA_helicase_suAddB"/>
</dbReference>
<dbReference type="InterPro" id="IPR049035">
    <property type="entry name" value="ADDB_N"/>
</dbReference>
<accession>A0A2N5M027</accession>
<keyword evidence="13 14" id="KW-0234">DNA repair</keyword>
<comment type="cofactor">
    <cofactor evidence="14">
        <name>Mg(2+)</name>
        <dbReference type="ChEBI" id="CHEBI:18420"/>
    </cofactor>
</comment>
<dbReference type="SUPFAM" id="SSF52540">
    <property type="entry name" value="P-loop containing nucleoside triphosphate hydrolases"/>
    <property type="match status" value="1"/>
</dbReference>
<evidence type="ECO:0000256" key="11">
    <source>
        <dbReference type="ARBA" id="ARBA00023014"/>
    </source>
</evidence>
<keyword evidence="4 14" id="KW-0547">Nucleotide-binding</keyword>
<dbReference type="InterPro" id="IPR011604">
    <property type="entry name" value="PDDEXK-like_dom_sf"/>
</dbReference>
<keyword evidence="5 14" id="KW-0227">DNA damage</keyword>
<evidence type="ECO:0000256" key="3">
    <source>
        <dbReference type="ARBA" id="ARBA00022723"/>
    </source>
</evidence>
<dbReference type="Pfam" id="PF21445">
    <property type="entry name" value="ADDB_N"/>
    <property type="match status" value="1"/>
</dbReference>
<evidence type="ECO:0000259" key="15">
    <source>
        <dbReference type="PROSITE" id="PS51217"/>
    </source>
</evidence>
<feature type="binding site" evidence="14">
    <location>
        <position position="1115"/>
    </location>
    <ligand>
        <name>[4Fe-4S] cluster</name>
        <dbReference type="ChEBI" id="CHEBI:49883"/>
    </ligand>
</feature>
<evidence type="ECO:0000256" key="8">
    <source>
        <dbReference type="ARBA" id="ARBA00022839"/>
    </source>
</evidence>
<comment type="miscellaneous">
    <text evidence="14">Despite having conserved helicase domains, this subunit does not have helicase activity.</text>
</comment>
<sequence>MSLRFMIGRSGTGKTKRILDEITGRLLENPAGRPIIYLVPDQMTFQSEYKLITTPGLHGMIRAQVYSFSRLAWRVLQETGGMTRTHLNSVGITMLIQKILEDKKEELKIFRQSSDKQGFIGHVEEIITEFKRYCITPEKLKEYSGTERPANGAIADKLHDLQLIYETFENELLGKYIDSEDYFKLLAEHIDRSSYLRNAEIYVDDFYSLTPQELLVLDGLMKACPDITVSLTMDKPAGGLDESHLFRQTENTYQTLYAMALKNQVSVDELIQDQPHRFKNPSLRHLEAAFNTRPSVSYPDSADITICQAVSRRAEVEGTARKVMELAREKNYRWRDIAILVRNSASYQDMIQTIFKDYDIPIFIDAKRSMLNHPVIELIRSVLEVLVSNWRYEPVFRAIKTEMLFPVEALAESYRKKADILENYVLSRGIKGRRWTDKERWSYRRIRGLDLEDRGQTDEEKRTEDLLNELKDMVAGPIVKLSRRLKRAVDGRDYCEAVYLFLEELRIPEKLEKLKLAAEEDGDLAEAREHEQAWNAIIELLDQFVEMLGDDVVSLKKFITILDAGMENMKFSLVPPAIDQVLVTNVDLSRLSDIKTVFAIGLNEGILPSKITEEGVFSDNDREKLLSDGIEIAPSTKIRLLDEEFTAYKLFTTPSESLYLSYPLADEEGKSLMPSSYIKRIKDLFPRAEEKYWVTDPSEAPPQDQLGFAVNYDTALSYLASQLQLKKRNYPIHPMWWDVYNAFMERPDLKRDVSLVLSSLFYKNKTRKLSSGTSKMLYGETIQASVSRMEMFNSCPFSHFAAHGLKLEERKIFRLDAPDIGEMFHAALKLIADDLHEKNIPWSSLTKQQCMELAARAVERLAPRLQNQILLSSNRHHYIARKLQQVIGRASLVLSEHARASGFNPVGLELGFGKNGELPPLTFSLKNGTRMELAGRIDRVDKAEDQNGIYLRVLDYKSSSRELNLSEVYYGLALQMLTYLDIIVTNSRSLVGKEAMPAGVLYFHVHNPVVKSSGMLSKEQIEEEIFKNFKMKGLLLGERGVLELMDSNLENGSSHIIQAGFKKDGNLNSSSKVASSQEFASLNSYVRSKYQQAGDDIVSGNVEIAPYKLKEQIPCTFCSYKSVCQFDVSLEDNEYRVLTPKKEEEILTLIKGGNE</sequence>
<comment type="function">
    <text evidence="14">The heterodimer acts as both an ATP-dependent DNA helicase and an ATP-dependent, dual-direction single-stranded exonuclease. Recognizes the chi site generating a DNA molecule suitable for the initiation of homologous recombination. The AddB subunit has 5' -&gt; 3' nuclease activity but not helicase activity.</text>
</comment>
<keyword evidence="9 14" id="KW-0067">ATP-binding</keyword>
<gene>
    <name evidence="14 16" type="primary">addB</name>
    <name evidence="16" type="ORF">CUU66_22345</name>
</gene>
<proteinExistence type="inferred from homology"/>
<feature type="domain" description="UvrD-like helicase C-terminal" evidence="15">
    <location>
        <begin position="273"/>
        <end position="591"/>
    </location>
</feature>
<dbReference type="EMBL" id="PGUY01000083">
    <property type="protein sequence ID" value="PLT27708.1"/>
    <property type="molecule type" value="Genomic_DNA"/>
</dbReference>
<dbReference type="RefSeq" id="WP_101645606.1">
    <property type="nucleotide sequence ID" value="NZ_PGUY01000083.1"/>
</dbReference>
<keyword evidence="2 14" id="KW-0540">Nuclease</keyword>
<dbReference type="PANTHER" id="PTHR30591">
    <property type="entry name" value="RECBCD ENZYME SUBUNIT RECC"/>
    <property type="match status" value="1"/>
</dbReference>
<feature type="binding site" evidence="14">
    <location>
        <position position="795"/>
    </location>
    <ligand>
        <name>[4Fe-4S] cluster</name>
        <dbReference type="ChEBI" id="CHEBI:49883"/>
    </ligand>
</feature>
<dbReference type="Gene3D" id="3.40.50.300">
    <property type="entry name" value="P-loop containing nucleotide triphosphate hydrolases"/>
    <property type="match status" value="3"/>
</dbReference>
<comment type="similarity">
    <text evidence="14">Belongs to the helicase family. AddB/RexB type 1 subfamily.</text>
</comment>
<dbReference type="GO" id="GO:0004386">
    <property type="term" value="F:helicase activity"/>
    <property type="evidence" value="ECO:0007669"/>
    <property type="project" value="UniProtKB-KW"/>
</dbReference>
<dbReference type="AlphaFoldDB" id="A0A2N5M027"/>
<keyword evidence="1 14" id="KW-0004">4Fe-4S</keyword>
<evidence type="ECO:0000256" key="6">
    <source>
        <dbReference type="ARBA" id="ARBA00022801"/>
    </source>
</evidence>
<dbReference type="NCBIfam" id="TIGR02773">
    <property type="entry name" value="addB_Gpos"/>
    <property type="match status" value="1"/>
</dbReference>
<evidence type="ECO:0000256" key="14">
    <source>
        <dbReference type="HAMAP-Rule" id="MF_01452"/>
    </source>
</evidence>
<dbReference type="GO" id="GO:0008409">
    <property type="term" value="F:5'-3' exonuclease activity"/>
    <property type="evidence" value="ECO:0007669"/>
    <property type="project" value="UniProtKB-UniRule"/>
</dbReference>
<keyword evidence="11 14" id="KW-0411">Iron-sulfur</keyword>
<dbReference type="Gene3D" id="6.10.140.1030">
    <property type="match status" value="1"/>
</dbReference>
<evidence type="ECO:0000256" key="12">
    <source>
        <dbReference type="ARBA" id="ARBA00023125"/>
    </source>
</evidence>
<dbReference type="FunFam" id="3.90.320.10:FF:000006">
    <property type="entry name" value="ATP-dependent helicase/deoxyribonuclease subunit B"/>
    <property type="match status" value="1"/>
</dbReference>